<reference evidence="2" key="3">
    <citation type="submission" date="2024-02" db="EMBL/GenBank/DDBJ databases">
        <title>Comparative genomics of Cryptococcus and Kwoniella reveals pathogenesis evolution and contrasting modes of karyotype evolution via chromosome fusion or intercentromeric recombination.</title>
        <authorList>
            <person name="Coelho M.A."/>
            <person name="David-Palma M."/>
            <person name="Shea T."/>
            <person name="Bowers K."/>
            <person name="McGinley-Smith S."/>
            <person name="Mohammad A.W."/>
            <person name="Gnirke A."/>
            <person name="Yurkov A.M."/>
            <person name="Nowrousian M."/>
            <person name="Sun S."/>
            <person name="Cuomo C.A."/>
            <person name="Heitman J."/>
        </authorList>
    </citation>
    <scope>NUCLEOTIDE SEQUENCE</scope>
    <source>
        <strain evidence="2">CBS 10117</strain>
    </source>
</reference>
<evidence type="ECO:0000313" key="2">
    <source>
        <dbReference type="EMBL" id="WWC61652.1"/>
    </source>
</evidence>
<dbReference type="RefSeq" id="XP_018263293.1">
    <property type="nucleotide sequence ID" value="XM_018408082.1"/>
</dbReference>
<organism evidence="1">
    <name type="scientific">Kwoniella dejecticola CBS 10117</name>
    <dbReference type="NCBI Taxonomy" id="1296121"/>
    <lineage>
        <taxon>Eukaryota</taxon>
        <taxon>Fungi</taxon>
        <taxon>Dikarya</taxon>
        <taxon>Basidiomycota</taxon>
        <taxon>Agaricomycotina</taxon>
        <taxon>Tremellomycetes</taxon>
        <taxon>Tremellales</taxon>
        <taxon>Cryptococcaceae</taxon>
        <taxon>Kwoniella</taxon>
    </lineage>
</organism>
<sequence length="187" mass="19565">MSLISKQLKPRSRASGIELAEEVVEGDGYRLAKLAMTAAQDTSSAAQSTSDILISAAEEGIDAAEAEVKVLIDGATEALRKIEQTSTEFVESEAAKEAWNKAVESAAEKTEELDTLSKDVGTGSEDQALEHAQVALDAVQAAADSALVAAFKAVGTAGRFGDTLLGASQRGRIMPSYSTLHISSVRH</sequence>
<evidence type="ECO:0000313" key="3">
    <source>
        <dbReference type="Proteomes" id="UP000078595"/>
    </source>
</evidence>
<keyword evidence="3" id="KW-1185">Reference proteome</keyword>
<gene>
    <name evidence="1" type="ORF">I303_04787</name>
    <name evidence="2" type="ORF">I303_104236</name>
</gene>
<dbReference type="EMBL" id="KI894031">
    <property type="protein sequence ID" value="OBR85451.1"/>
    <property type="molecule type" value="Genomic_DNA"/>
</dbReference>
<dbReference type="GeneID" id="28968486"/>
<reference evidence="1" key="1">
    <citation type="submission" date="2013-07" db="EMBL/GenBank/DDBJ databases">
        <title>The Genome Sequence of Cryptococcus dejecticola CBS10117.</title>
        <authorList>
            <consortium name="The Broad Institute Genome Sequencing Platform"/>
            <person name="Cuomo C."/>
            <person name="Litvintseva A."/>
            <person name="Chen Y."/>
            <person name="Heitman J."/>
            <person name="Sun S."/>
            <person name="Springer D."/>
            <person name="Dromer F."/>
            <person name="Young S.K."/>
            <person name="Zeng Q."/>
            <person name="Gargeya S."/>
            <person name="Fitzgerald M."/>
            <person name="Abouelleil A."/>
            <person name="Alvarado L."/>
            <person name="Berlin A.M."/>
            <person name="Chapman S.B."/>
            <person name="Dewar J."/>
            <person name="Goldberg J."/>
            <person name="Griggs A."/>
            <person name="Gujja S."/>
            <person name="Hansen M."/>
            <person name="Howarth C."/>
            <person name="Imamovic A."/>
            <person name="Larimer J."/>
            <person name="McCowan C."/>
            <person name="Murphy C."/>
            <person name="Pearson M."/>
            <person name="Priest M."/>
            <person name="Roberts A."/>
            <person name="Saif S."/>
            <person name="Shea T."/>
            <person name="Sykes S."/>
            <person name="Wortman J."/>
            <person name="Nusbaum C."/>
            <person name="Birren B."/>
        </authorList>
    </citation>
    <scope>NUCLEOTIDE SEQUENCE [LARGE SCALE GENOMIC DNA]</scope>
    <source>
        <strain evidence="1">CBS 10117</strain>
    </source>
</reference>
<proteinExistence type="predicted"/>
<dbReference type="Proteomes" id="UP000078595">
    <property type="component" value="Chromosome 5"/>
</dbReference>
<dbReference type="EMBL" id="CP144534">
    <property type="protein sequence ID" value="WWC61652.1"/>
    <property type="molecule type" value="Genomic_DNA"/>
</dbReference>
<dbReference type="AlphaFoldDB" id="A0A1A6A5W7"/>
<name>A0A1A6A5W7_9TREE</name>
<protein>
    <submittedName>
        <fullName evidence="1">Uncharacterized protein</fullName>
    </submittedName>
</protein>
<dbReference type="STRING" id="1296121.A0A1A6A5W7"/>
<reference evidence="2" key="2">
    <citation type="submission" date="2013-07" db="EMBL/GenBank/DDBJ databases">
        <authorList>
            <consortium name="The Broad Institute Genome Sequencing Platform"/>
            <person name="Cuomo C."/>
            <person name="Litvintseva A."/>
            <person name="Chen Y."/>
            <person name="Heitman J."/>
            <person name="Sun S."/>
            <person name="Springer D."/>
            <person name="Dromer F."/>
            <person name="Young S.K."/>
            <person name="Zeng Q."/>
            <person name="Gargeya S."/>
            <person name="Fitzgerald M."/>
            <person name="Abouelleil A."/>
            <person name="Alvarado L."/>
            <person name="Berlin A.M."/>
            <person name="Chapman S.B."/>
            <person name="Dewar J."/>
            <person name="Goldberg J."/>
            <person name="Griggs A."/>
            <person name="Gujja S."/>
            <person name="Hansen M."/>
            <person name="Howarth C."/>
            <person name="Imamovic A."/>
            <person name="Larimer J."/>
            <person name="McCowan C."/>
            <person name="Murphy C."/>
            <person name="Pearson M."/>
            <person name="Priest M."/>
            <person name="Roberts A."/>
            <person name="Saif S."/>
            <person name="Shea T."/>
            <person name="Sykes S."/>
            <person name="Wortman J."/>
            <person name="Nusbaum C."/>
            <person name="Birren B."/>
        </authorList>
    </citation>
    <scope>NUCLEOTIDE SEQUENCE</scope>
    <source>
        <strain evidence="2">CBS 10117</strain>
    </source>
</reference>
<evidence type="ECO:0000313" key="1">
    <source>
        <dbReference type="EMBL" id="OBR85451.1"/>
    </source>
</evidence>
<accession>A0A1A6A5W7</accession>
<dbReference type="KEGG" id="kdj:28968486"/>
<dbReference type="VEuPathDB" id="FungiDB:I303_04787"/>